<evidence type="ECO:0000256" key="6">
    <source>
        <dbReference type="ARBA" id="ARBA00023054"/>
    </source>
</evidence>
<sequence>MLKYAVVVPKYDVDKLPKTLADTRDSFPQAKQETLITVGKEKTVTAESDEDSVGTITPVVVRVTRETGLPDFGQSPIACKLDMSQDSAKSGSVKNPGLADMQIPDKKTEFKEVSMSTEHDKSTEKDIYMEEMENIYSTTIDHDVTRMDGLLDQWCLDLKRNVLAEFSQAKIRIVETGRQKLVKEQQRHASEKTQLCKEIDSLKELLHTYEQSIERKDQVISNLTHAMQKQKEKMDMMKKFSEWKIKHIDNKREIFASALAYKHYQRSLCKKILASWRSVIEDKWRSRVERACQAKAQEVCLQLTNDYESKIASLNEALDAARSEVNKLHRERERYEEAMKKAFMRGVCALNLEAMTMFQPPDENQQEQNGKAHSQEEYAENLNGSLPEKEFGVSKTIPQEPIYTSHSLPEGPPAKVITSQGSRSATLSSMAQSRAAFASKSSGSSSHKGKVISAKITSKIDTGRPGSGVGSGSSGGTLAPPMSSVMVERHQPVSKQTIGHATAGKYPRKTNTLGGEQQSGIVHRRIAGQSGPVTLSPYVQTVKVVD</sequence>
<comment type="similarity">
    <text evidence="2">Belongs to the POC5 family.</text>
</comment>
<evidence type="ECO:0000256" key="3">
    <source>
        <dbReference type="ARBA" id="ARBA00014910"/>
    </source>
</evidence>
<evidence type="ECO:0000313" key="14">
    <source>
        <dbReference type="Proteomes" id="UP001217089"/>
    </source>
</evidence>
<proteinExistence type="inferred from homology"/>
<accession>A0ABQ9F1W5</accession>
<gene>
    <name evidence="13" type="ORF">KUTeg_010749</name>
</gene>
<comment type="function">
    <text evidence="10">Essential for the assembly of the distal half of centrioles, required for centriole elongation. Acts as a negative regulator of centriole elongation.</text>
</comment>
<evidence type="ECO:0000256" key="8">
    <source>
        <dbReference type="ARBA" id="ARBA00023306"/>
    </source>
</evidence>
<keyword evidence="6 11" id="KW-0175">Coiled coil</keyword>
<dbReference type="InterPro" id="IPR033351">
    <property type="entry name" value="POC5"/>
</dbReference>
<dbReference type="EMBL" id="JARBDR010000496">
    <property type="protein sequence ID" value="KAJ8311394.1"/>
    <property type="molecule type" value="Genomic_DNA"/>
</dbReference>
<keyword evidence="5" id="KW-0677">Repeat</keyword>
<dbReference type="PANTHER" id="PTHR28618:SF1">
    <property type="entry name" value="CENTROSOMAL PROTEIN POC5"/>
    <property type="match status" value="1"/>
</dbReference>
<evidence type="ECO:0000256" key="1">
    <source>
        <dbReference type="ARBA" id="ARBA00004114"/>
    </source>
</evidence>
<evidence type="ECO:0000256" key="5">
    <source>
        <dbReference type="ARBA" id="ARBA00022737"/>
    </source>
</evidence>
<comment type="subcellular location">
    <subcellularLocation>
        <location evidence="1">Cytoplasm</location>
        <location evidence="1">Cytoskeleton</location>
        <location evidence="1">Microtubule organizing center</location>
        <location evidence="1">Centrosome</location>
        <location evidence="1">Centriole</location>
    </subcellularLocation>
</comment>
<evidence type="ECO:0000256" key="4">
    <source>
        <dbReference type="ARBA" id="ARBA00022490"/>
    </source>
</evidence>
<evidence type="ECO:0000256" key="2">
    <source>
        <dbReference type="ARBA" id="ARBA00010411"/>
    </source>
</evidence>
<name>A0ABQ9F1W5_TEGGR</name>
<protein>
    <recommendedName>
        <fullName evidence="3">Centrosomal protein POC5</fullName>
    </recommendedName>
    <alternativeName>
        <fullName evidence="9">Protein of centriole 5</fullName>
    </alternativeName>
</protein>
<organism evidence="13 14">
    <name type="scientific">Tegillarca granosa</name>
    <name type="common">Malaysian cockle</name>
    <name type="synonym">Anadara granosa</name>
    <dbReference type="NCBI Taxonomy" id="220873"/>
    <lineage>
        <taxon>Eukaryota</taxon>
        <taxon>Metazoa</taxon>
        <taxon>Spiralia</taxon>
        <taxon>Lophotrochozoa</taxon>
        <taxon>Mollusca</taxon>
        <taxon>Bivalvia</taxon>
        <taxon>Autobranchia</taxon>
        <taxon>Pteriomorphia</taxon>
        <taxon>Arcoida</taxon>
        <taxon>Arcoidea</taxon>
        <taxon>Arcidae</taxon>
        <taxon>Tegillarca</taxon>
    </lineage>
</organism>
<feature type="compositionally biased region" description="Polar residues" evidence="12">
    <location>
        <begin position="417"/>
        <end position="426"/>
    </location>
</feature>
<feature type="coiled-coil region" evidence="11">
    <location>
        <begin position="304"/>
        <end position="345"/>
    </location>
</feature>
<keyword evidence="14" id="KW-1185">Reference proteome</keyword>
<feature type="coiled-coil region" evidence="11">
    <location>
        <begin position="192"/>
        <end position="233"/>
    </location>
</feature>
<evidence type="ECO:0000256" key="7">
    <source>
        <dbReference type="ARBA" id="ARBA00023212"/>
    </source>
</evidence>
<comment type="caution">
    <text evidence="13">The sequence shown here is derived from an EMBL/GenBank/DDBJ whole genome shotgun (WGS) entry which is preliminary data.</text>
</comment>
<feature type="region of interest" description="Disordered" evidence="12">
    <location>
        <begin position="402"/>
        <end position="426"/>
    </location>
</feature>
<dbReference type="PANTHER" id="PTHR28618">
    <property type="entry name" value="CENTROSOMAL PROTEIN POC5"/>
    <property type="match status" value="1"/>
</dbReference>
<keyword evidence="8" id="KW-0131">Cell cycle</keyword>
<evidence type="ECO:0000256" key="10">
    <source>
        <dbReference type="ARBA" id="ARBA00049959"/>
    </source>
</evidence>
<evidence type="ECO:0000256" key="12">
    <source>
        <dbReference type="SAM" id="MobiDB-lite"/>
    </source>
</evidence>
<feature type="region of interest" description="Disordered" evidence="12">
    <location>
        <begin position="495"/>
        <end position="515"/>
    </location>
</feature>
<evidence type="ECO:0000313" key="13">
    <source>
        <dbReference type="EMBL" id="KAJ8311394.1"/>
    </source>
</evidence>
<evidence type="ECO:0000256" key="9">
    <source>
        <dbReference type="ARBA" id="ARBA00031694"/>
    </source>
</evidence>
<evidence type="ECO:0000256" key="11">
    <source>
        <dbReference type="SAM" id="Coils"/>
    </source>
</evidence>
<feature type="compositionally biased region" description="Gly residues" evidence="12">
    <location>
        <begin position="465"/>
        <end position="475"/>
    </location>
</feature>
<keyword evidence="7" id="KW-0206">Cytoskeleton</keyword>
<feature type="region of interest" description="Disordered" evidence="12">
    <location>
        <begin position="460"/>
        <end position="481"/>
    </location>
</feature>
<keyword evidence="4" id="KW-0963">Cytoplasm</keyword>
<dbReference type="Proteomes" id="UP001217089">
    <property type="component" value="Unassembled WGS sequence"/>
</dbReference>
<reference evidence="13 14" key="1">
    <citation type="submission" date="2022-12" db="EMBL/GenBank/DDBJ databases">
        <title>Chromosome-level genome of Tegillarca granosa.</title>
        <authorList>
            <person name="Kim J."/>
        </authorList>
    </citation>
    <scope>NUCLEOTIDE SEQUENCE [LARGE SCALE GENOMIC DNA]</scope>
    <source>
        <strain evidence="13">Teg-2019</strain>
        <tissue evidence="13">Adductor muscle</tissue>
    </source>
</reference>